<dbReference type="InterPro" id="IPR043129">
    <property type="entry name" value="ATPase_NBD"/>
</dbReference>
<dbReference type="InterPro" id="IPR050273">
    <property type="entry name" value="GppA/Ppx_hydrolase"/>
</dbReference>
<dbReference type="Pfam" id="PF02541">
    <property type="entry name" value="Ppx-GppA"/>
    <property type="match status" value="1"/>
</dbReference>
<dbReference type="PANTHER" id="PTHR30005:SF0">
    <property type="entry name" value="RETROGRADE REGULATION PROTEIN 2"/>
    <property type="match status" value="1"/>
</dbReference>
<proteinExistence type="predicted"/>
<accession>A0A1Z3NAN8</accession>
<dbReference type="EMBL" id="CP020946">
    <property type="protein sequence ID" value="ASD64517.1"/>
    <property type="molecule type" value="Genomic_DNA"/>
</dbReference>
<feature type="domain" description="Ppx/GppA phosphatase N-terminal" evidence="1">
    <location>
        <begin position="35"/>
        <end position="318"/>
    </location>
</feature>
<name>A0A1Z3NAN8_BDEBC</name>
<dbReference type="InterPro" id="IPR003695">
    <property type="entry name" value="Ppx_GppA_N"/>
</dbReference>
<dbReference type="CDD" id="cd24006">
    <property type="entry name" value="ASKHA_NBD_PPX_GppA"/>
    <property type="match status" value="1"/>
</dbReference>
<dbReference type="PANTHER" id="PTHR30005">
    <property type="entry name" value="EXOPOLYPHOSPHATASE"/>
    <property type="match status" value="1"/>
</dbReference>
<gene>
    <name evidence="2" type="ORF">B9G79_13535</name>
</gene>
<evidence type="ECO:0000313" key="3">
    <source>
        <dbReference type="Proteomes" id="UP000197003"/>
    </source>
</evidence>
<evidence type="ECO:0000313" key="2">
    <source>
        <dbReference type="EMBL" id="ASD64517.1"/>
    </source>
</evidence>
<dbReference type="GO" id="GO:0016462">
    <property type="term" value="F:pyrophosphatase activity"/>
    <property type="evidence" value="ECO:0007669"/>
    <property type="project" value="TreeGrafter"/>
</dbReference>
<dbReference type="OrthoDB" id="9793035at2"/>
<reference evidence="2 3" key="1">
    <citation type="submission" date="2017-04" db="EMBL/GenBank/DDBJ databases">
        <title>Whole genome sequence of Bdellovibrio bacteriovorus strain SSB218315.</title>
        <authorList>
            <person name="Oyedara O."/>
            <person name="Rodriguez-Perez M.A."/>
        </authorList>
    </citation>
    <scope>NUCLEOTIDE SEQUENCE [LARGE SCALE GENOMIC DNA]</scope>
    <source>
        <strain evidence="2 3">SSB218315</strain>
    </source>
</reference>
<dbReference type="Gene3D" id="3.30.420.40">
    <property type="match status" value="1"/>
</dbReference>
<dbReference type="Proteomes" id="UP000197003">
    <property type="component" value="Chromosome"/>
</dbReference>
<protein>
    <recommendedName>
        <fullName evidence="1">Ppx/GppA phosphatase N-terminal domain-containing protein</fullName>
    </recommendedName>
</protein>
<dbReference type="Gene3D" id="3.30.420.150">
    <property type="entry name" value="Exopolyphosphatase. Domain 2"/>
    <property type="match status" value="1"/>
</dbReference>
<dbReference type="SUPFAM" id="SSF53067">
    <property type="entry name" value="Actin-like ATPase domain"/>
    <property type="match status" value="2"/>
</dbReference>
<organism evidence="2 3">
    <name type="scientific">Bdellovibrio bacteriovorus</name>
    <dbReference type="NCBI Taxonomy" id="959"/>
    <lineage>
        <taxon>Bacteria</taxon>
        <taxon>Pseudomonadati</taxon>
        <taxon>Bdellovibrionota</taxon>
        <taxon>Bdellovibrionia</taxon>
        <taxon>Bdellovibrionales</taxon>
        <taxon>Pseudobdellovibrionaceae</taxon>
        <taxon>Bdellovibrio</taxon>
    </lineage>
</organism>
<sequence length="318" mass="35463">MLPSLYTVAKERELYVSRRISAIDIGSNAIRMMIADVHEQAPHLHIVKKYRAAVRLGHDVFTQGVITPASLDIAKATFQRYALTNRELGVTKCRAVATSASREAKNQKEFVDLIYKTSGIKIEVIDGTEEGRLIHLAVRKELDLDNKKSMLIDIGGGSVEVTFSQGPKMLATKSFPMGTVRVLENLAKRNLNENHLNIIMGEFIGALGEHIYKNCDHDPVDFAIGTGGNLECLGQLKGELLKKSPQSFLTLAELTEIIDRLRTFKVKDRIEKLHLRPDRADVIVPAAMLVQTIMRQAETEKILIPNVGLRDGLIWSML</sequence>
<dbReference type="AlphaFoldDB" id="A0A1Z3NAN8"/>
<evidence type="ECO:0000259" key="1">
    <source>
        <dbReference type="Pfam" id="PF02541"/>
    </source>
</evidence>